<evidence type="ECO:0000256" key="5">
    <source>
        <dbReference type="SAM" id="Phobius"/>
    </source>
</evidence>
<dbReference type="InterPro" id="IPR003752">
    <property type="entry name" value="DiS_bond_form_DsbB/BdbC"/>
</dbReference>
<dbReference type="AlphaFoldDB" id="A0A2I5HQA0"/>
<evidence type="ECO:0000313" key="9">
    <source>
        <dbReference type="Proteomes" id="UP000230639"/>
    </source>
</evidence>
<evidence type="ECO:0000256" key="4">
    <source>
        <dbReference type="ARBA" id="ARBA00023136"/>
    </source>
</evidence>
<name>A0A2I5HQA0_SALDZ</name>
<feature type="transmembrane region" description="Helical" evidence="5">
    <location>
        <begin position="7"/>
        <end position="28"/>
    </location>
</feature>
<sequence length="182" mass="19584">MKAVNAGTCNIFCLVGICGALITAYYYQLYLKELPCPLCLLQRAGLMICGTGFTLNIFCGGRRKHYALILAGAIVTFIIAARQVLLNIQPGSGGFGSTLMGLHLYTWSLIAAVTLPVVTCGIIMAEDYKKTEAHRLVARCVGGLFVLLVACNVFTTLLECGAGHCTGDKQCYRLLSPHLLCE</sequence>
<reference evidence="8" key="4">
    <citation type="submission" date="2019-10" db="EMBL/GenBank/DDBJ databases">
        <authorList>
            <consortium name="NCBI Pathogen Detection Project"/>
        </authorList>
    </citation>
    <scope>NUCLEOTIDE SEQUENCE</scope>
    <source>
        <strain evidence="8">Salmonella enterica</strain>
    </source>
</reference>
<dbReference type="GO" id="GO:0016020">
    <property type="term" value="C:membrane"/>
    <property type="evidence" value="ECO:0007669"/>
    <property type="project" value="UniProtKB-SubCell"/>
</dbReference>
<evidence type="ECO:0000256" key="2">
    <source>
        <dbReference type="ARBA" id="ARBA00022692"/>
    </source>
</evidence>
<dbReference type="EMBL" id="AAIBIC010000054">
    <property type="protein sequence ID" value="ECC3917279.1"/>
    <property type="molecule type" value="Genomic_DNA"/>
</dbReference>
<dbReference type="GO" id="GO:0006457">
    <property type="term" value="P:protein folding"/>
    <property type="evidence" value="ECO:0007669"/>
    <property type="project" value="InterPro"/>
</dbReference>
<dbReference type="GO" id="GO:0015035">
    <property type="term" value="F:protein-disulfide reductase activity"/>
    <property type="evidence" value="ECO:0007669"/>
    <property type="project" value="InterPro"/>
</dbReference>
<reference evidence="8" key="2">
    <citation type="journal article" date="2018" name="Genome Biol.">
        <title>SKESA: strategic k-mer extension for scrupulous assemblies.</title>
        <authorList>
            <person name="Souvorov A."/>
            <person name="Agarwala R."/>
            <person name="Lipman D.J."/>
        </authorList>
    </citation>
    <scope>NUCLEOTIDE SEQUENCE</scope>
    <source>
        <strain evidence="8">Salmonella enterica</strain>
    </source>
</reference>
<dbReference type="EMBL" id="CP023345">
    <property type="protein sequence ID" value="ATW57640.1"/>
    <property type="molecule type" value="Genomic_DNA"/>
</dbReference>
<proteinExistence type="predicted"/>
<reference evidence="7" key="3">
    <citation type="submission" date="2018-08" db="EMBL/GenBank/DDBJ databases">
        <authorList>
            <person name="Ashton P.M."/>
            <person name="Dallman T."/>
            <person name="Nair S."/>
            <person name="De Pinna E."/>
            <person name="Peters T."/>
            <person name="Grant K."/>
        </authorList>
    </citation>
    <scope>NUCLEOTIDE SEQUENCE [LARGE SCALE GENOMIC DNA]</scope>
    <source>
        <strain evidence="7">294779</strain>
    </source>
</reference>
<protein>
    <submittedName>
        <fullName evidence="6">Disulfide bond formation protein B</fullName>
    </submittedName>
</protein>
<feature type="transmembrane region" description="Helical" evidence="5">
    <location>
        <begin position="66"/>
        <end position="85"/>
    </location>
</feature>
<comment type="subcellular location">
    <subcellularLocation>
        <location evidence="1">Membrane</location>
        <topology evidence="1">Multi-pass membrane protein</topology>
    </subcellularLocation>
</comment>
<evidence type="ECO:0000256" key="3">
    <source>
        <dbReference type="ARBA" id="ARBA00022989"/>
    </source>
</evidence>
<keyword evidence="2 5" id="KW-0812">Transmembrane</keyword>
<dbReference type="SUPFAM" id="SSF158442">
    <property type="entry name" value="DsbB-like"/>
    <property type="match status" value="1"/>
</dbReference>
<dbReference type="Proteomes" id="UP000230639">
    <property type="component" value="Chromosome"/>
</dbReference>
<evidence type="ECO:0000313" key="7">
    <source>
        <dbReference type="EMBL" id="ECC3917279.1"/>
    </source>
</evidence>
<dbReference type="EMBL" id="DAAHJH010000013">
    <property type="protein sequence ID" value="HAB6340228.1"/>
    <property type="molecule type" value="Genomic_DNA"/>
</dbReference>
<dbReference type="Gene3D" id="1.20.1550.10">
    <property type="entry name" value="DsbB-like"/>
    <property type="match status" value="1"/>
</dbReference>
<feature type="transmembrane region" description="Helical" evidence="5">
    <location>
        <begin position="105"/>
        <end position="124"/>
    </location>
</feature>
<dbReference type="RefSeq" id="WP_100212531.1">
    <property type="nucleotide sequence ID" value="NZ_CP023345.1"/>
</dbReference>
<organism evidence="6 9">
    <name type="scientific">Salmonella diarizonae</name>
    <dbReference type="NCBI Taxonomy" id="59204"/>
    <lineage>
        <taxon>Bacteria</taxon>
        <taxon>Pseudomonadati</taxon>
        <taxon>Pseudomonadota</taxon>
        <taxon>Gammaproteobacteria</taxon>
        <taxon>Enterobacterales</taxon>
        <taxon>Enterobacteriaceae</taxon>
        <taxon>Salmonella</taxon>
    </lineage>
</organism>
<gene>
    <name evidence="6" type="ORF">CNQ75_17745</name>
    <name evidence="7" type="ORF">CTQ69_25660</name>
    <name evidence="8" type="ORF">GB480_15090</name>
</gene>
<dbReference type="Pfam" id="PF02600">
    <property type="entry name" value="DsbB"/>
    <property type="match status" value="1"/>
</dbReference>
<reference evidence="6 9" key="1">
    <citation type="submission" date="2017-09" db="EMBL/GenBank/DDBJ databases">
        <title>Complete genome of Salmonella enterica subsp. diarizonae isolated from stool of a patient with bacterial enteropathy.</title>
        <authorList>
            <person name="Zhou J."/>
            <person name="Chen Q."/>
            <person name="Guo L."/>
            <person name="Fan J."/>
        </authorList>
    </citation>
    <scope>NUCLEOTIDE SEQUENCE [LARGE SCALE GENOMIC DNA]</scope>
    <source>
        <strain evidence="6 9">HZS154</strain>
    </source>
</reference>
<keyword evidence="4 5" id="KW-0472">Membrane</keyword>
<evidence type="ECO:0000256" key="1">
    <source>
        <dbReference type="ARBA" id="ARBA00004141"/>
    </source>
</evidence>
<evidence type="ECO:0000313" key="6">
    <source>
        <dbReference type="EMBL" id="ATW57640.1"/>
    </source>
</evidence>
<dbReference type="Proteomes" id="UP000839735">
    <property type="component" value="Unassembled WGS sequence"/>
</dbReference>
<feature type="transmembrane region" description="Helical" evidence="5">
    <location>
        <begin position="136"/>
        <end position="158"/>
    </location>
</feature>
<evidence type="ECO:0000313" key="8">
    <source>
        <dbReference type="EMBL" id="HAB6340228.1"/>
    </source>
</evidence>
<dbReference type="InterPro" id="IPR023380">
    <property type="entry name" value="DsbB-like_sf"/>
</dbReference>
<accession>A0A2I5HQA0</accession>
<keyword evidence="3 5" id="KW-1133">Transmembrane helix</keyword>
<feature type="transmembrane region" description="Helical" evidence="5">
    <location>
        <begin position="40"/>
        <end position="59"/>
    </location>
</feature>